<evidence type="ECO:0000313" key="4">
    <source>
        <dbReference type="EMBL" id="RPE96490.1"/>
    </source>
</evidence>
<dbReference type="RefSeq" id="WP_123956382.1">
    <property type="nucleotide sequence ID" value="NZ_CP015029.1"/>
</dbReference>
<name>A0AAE6X5M8_9PAST</name>
<organism evidence="3 6">
    <name type="scientific">Frederiksenia canicola</name>
    <dbReference type="NCBI Taxonomy" id="123824"/>
    <lineage>
        <taxon>Bacteria</taxon>
        <taxon>Pseudomonadati</taxon>
        <taxon>Pseudomonadota</taxon>
        <taxon>Gammaproteobacteria</taxon>
        <taxon>Pasteurellales</taxon>
        <taxon>Pasteurellaceae</taxon>
        <taxon>Frederiksenia</taxon>
    </lineage>
</organism>
<evidence type="ECO:0000313" key="3">
    <source>
        <dbReference type="EMBL" id="QIM65093.1"/>
    </source>
</evidence>
<evidence type="ECO:0000256" key="1">
    <source>
        <dbReference type="SAM" id="Coils"/>
    </source>
</evidence>
<dbReference type="EMBL" id="CP015029">
    <property type="protein sequence ID" value="QIM65093.1"/>
    <property type="molecule type" value="Genomic_DNA"/>
</dbReference>
<dbReference type="EMBL" id="RKQT01000001">
    <property type="protein sequence ID" value="RPE96490.1"/>
    <property type="molecule type" value="Genomic_DNA"/>
</dbReference>
<reference evidence="4 5" key="2">
    <citation type="submission" date="2018-11" db="EMBL/GenBank/DDBJ databases">
        <title>Genomic Encyclopedia of Type Strains, Phase IV (KMG-IV): sequencing the most valuable type-strain genomes for metagenomic binning, comparative biology and taxonomic classification.</title>
        <authorList>
            <person name="Goeker M."/>
        </authorList>
    </citation>
    <scope>NUCLEOTIDE SEQUENCE [LARGE SCALE GENOMIC DNA]</scope>
    <source>
        <strain evidence="4 5">DSM 25797</strain>
    </source>
</reference>
<evidence type="ECO:0000313" key="6">
    <source>
        <dbReference type="Proteomes" id="UP000502287"/>
    </source>
</evidence>
<sequence>MWRFFLIILAVLILLSMAAYAASLFWKLHQQKKQLQEAKNERYLRVIDSIQIIAQAMQTDQCGLSEGVLRLKPLLDVLGKKLSAFPAMWGLYQVVEEMPILDARKGLKRNERMKLDLEREAKEAELEREIRTELSQLLNEIEQFKLELK</sequence>
<dbReference type="Proteomes" id="UP000502287">
    <property type="component" value="Chromosome"/>
</dbReference>
<gene>
    <name evidence="3" type="ORF">A4G17_06410</name>
    <name evidence="4" type="ORF">EDC49_0884</name>
</gene>
<evidence type="ECO:0000313" key="5">
    <source>
        <dbReference type="Proteomes" id="UP000276901"/>
    </source>
</evidence>
<keyword evidence="5" id="KW-1185">Reference proteome</keyword>
<dbReference type="Pfam" id="PF10675">
    <property type="entry name" value="DUF2489"/>
    <property type="match status" value="1"/>
</dbReference>
<proteinExistence type="predicted"/>
<keyword evidence="1" id="KW-0175">Coiled coil</keyword>
<evidence type="ECO:0000259" key="2">
    <source>
        <dbReference type="Pfam" id="PF10675"/>
    </source>
</evidence>
<feature type="coiled-coil region" evidence="1">
    <location>
        <begin position="107"/>
        <end position="147"/>
    </location>
</feature>
<protein>
    <submittedName>
        <fullName evidence="3">Coproporphyrinogen III oxidase</fullName>
    </submittedName>
    <submittedName>
        <fullName evidence="4">Uncharacterized protein DUF2489</fullName>
    </submittedName>
</protein>
<dbReference type="AlphaFoldDB" id="A0AAE6X5M8"/>
<accession>A0AAE6X5M8</accession>
<dbReference type="KEGG" id="fcl:A4G17_06410"/>
<dbReference type="Proteomes" id="UP000276901">
    <property type="component" value="Unassembled WGS sequence"/>
</dbReference>
<dbReference type="InterPro" id="IPR019617">
    <property type="entry name" value="DUF2489"/>
</dbReference>
<feature type="domain" description="DUF2489" evidence="2">
    <location>
        <begin position="15"/>
        <end position="137"/>
    </location>
</feature>
<reference evidence="3 6" key="1">
    <citation type="submission" date="2016-03" db="EMBL/GenBank/DDBJ databases">
        <authorList>
            <person name="Hansen M.J."/>
            <person name="Bojesen A.M."/>
            <person name="Planet P."/>
        </authorList>
    </citation>
    <scope>NUCLEOTIDE SEQUENCE [LARGE SCALE GENOMIC DNA]</scope>
    <source>
        <strain evidence="3 6">HPA 21</strain>
    </source>
</reference>